<dbReference type="Gene3D" id="3.90.320.10">
    <property type="match status" value="1"/>
</dbReference>
<dbReference type="Proteomes" id="UP001208186">
    <property type="component" value="Unassembled WGS sequence"/>
</dbReference>
<dbReference type="InterPro" id="IPR011604">
    <property type="entry name" value="PDDEXK-like_dom_sf"/>
</dbReference>
<evidence type="ECO:0000256" key="1">
    <source>
        <dbReference type="SAM" id="MobiDB-lite"/>
    </source>
</evidence>
<protein>
    <submittedName>
        <fullName evidence="4">PD-(D/E)XK nuclease family protein</fullName>
    </submittedName>
</protein>
<organism evidence="4 6">
    <name type="scientific">Halapricum hydrolyticum</name>
    <dbReference type="NCBI Taxonomy" id="2979991"/>
    <lineage>
        <taxon>Archaea</taxon>
        <taxon>Methanobacteriati</taxon>
        <taxon>Methanobacteriota</taxon>
        <taxon>Stenosarchaea group</taxon>
        <taxon>Halobacteria</taxon>
        <taxon>Halobacteriales</taxon>
        <taxon>Haloarculaceae</taxon>
        <taxon>Halapricum</taxon>
    </lineage>
</organism>
<evidence type="ECO:0000313" key="4">
    <source>
        <dbReference type="EMBL" id="MCU4727088.1"/>
    </source>
</evidence>
<evidence type="ECO:0000313" key="6">
    <source>
        <dbReference type="Proteomes" id="UP001209746"/>
    </source>
</evidence>
<sequence>MTGPSRDKPFGEDSTPARSESDDHAVIRDRITNRTFNEWYSEQQFQNNILEGKAYFNGPSPPKDPEQHTPSKLLQCHRKASYARQNAPREGTQPKGLFWFGTEFEEQVIVPFLQSVTTPGTYVTNSVWIETETIRDGKSLHVRGSTDPAIVTADADPLLVTEIKTTTSLDHLSAPKPHHRAQLHAYLHALNKEYEHDVTTGLIVYGSRETLDIKAFSVEFDAAFWDDVVAWMADQAAYEQESELPPADPERDWECNYCSFKHRCGQADTPYTDTDRNGLLPVFDGYGRQNLQEYLDGHADRDARLTPTLAHQFPDLAAEYGAYDWSCSRCSASYGWDDVEWDGDTESLPFCPVCADSGDLVTLSGPEPNEQLTTT</sequence>
<evidence type="ECO:0000313" key="5">
    <source>
        <dbReference type="Proteomes" id="UP001208186"/>
    </source>
</evidence>
<dbReference type="InterPro" id="IPR051827">
    <property type="entry name" value="Cas4_exonuclease"/>
</dbReference>
<dbReference type="PANTHER" id="PTHR36531">
    <property type="entry name" value="CRISPR-ASSOCIATED EXONUCLEASE CAS4"/>
    <property type="match status" value="1"/>
</dbReference>
<feature type="region of interest" description="Disordered" evidence="1">
    <location>
        <begin position="1"/>
        <end position="26"/>
    </location>
</feature>
<comment type="caution">
    <text evidence="4">The sequence shown here is derived from an EMBL/GenBank/DDBJ whole genome shotgun (WGS) entry which is preliminary data.</text>
</comment>
<gene>
    <name evidence="4" type="ORF">OB914_08905</name>
    <name evidence="3" type="ORF">OB916_07565</name>
</gene>
<dbReference type="EMBL" id="JAOPKC010000006">
    <property type="protein sequence ID" value="MCU4717923.1"/>
    <property type="molecule type" value="Genomic_DNA"/>
</dbReference>
<dbReference type="RefSeq" id="WP_315908688.1">
    <property type="nucleotide sequence ID" value="NZ_JAOPKC010000006.1"/>
</dbReference>
<dbReference type="AlphaFoldDB" id="A0AAE3ID91"/>
<feature type="compositionally biased region" description="Basic and acidic residues" evidence="1">
    <location>
        <begin position="1"/>
        <end position="11"/>
    </location>
</feature>
<reference evidence="4" key="1">
    <citation type="submission" date="2023-02" db="EMBL/GenBank/DDBJ databases">
        <title>Enrichment on poylsaccharides allowed isolation of novel metabolic and taxonomic groups of Haloarchaea.</title>
        <authorList>
            <person name="Sorokin D.Y."/>
            <person name="Elcheninov A.G."/>
            <person name="Khizhniak T.V."/>
            <person name="Kolganova T.V."/>
            <person name="Kublanov I.V."/>
        </authorList>
    </citation>
    <scope>NUCLEOTIDE SEQUENCE</scope>
    <source>
        <strain evidence="3 5">HArc-curdl5-1</strain>
        <strain evidence="4">HArc-curdl7</strain>
    </source>
</reference>
<proteinExistence type="predicted"/>
<dbReference type="Pfam" id="PF12705">
    <property type="entry name" value="PDDEXK_1"/>
    <property type="match status" value="1"/>
</dbReference>
<dbReference type="InterPro" id="IPR038726">
    <property type="entry name" value="PDDEXK_AddAB-type"/>
</dbReference>
<keyword evidence="5" id="KW-1185">Reference proteome</keyword>
<name>A0AAE3ID91_9EURY</name>
<dbReference type="PANTHER" id="PTHR36531:SF2">
    <property type="entry name" value="CRISPR-ASSOCIATED EXONUCLEASE CAS4"/>
    <property type="match status" value="1"/>
</dbReference>
<feature type="domain" description="PD-(D/E)XK endonuclease-like" evidence="2">
    <location>
        <begin position="111"/>
        <end position="264"/>
    </location>
</feature>
<evidence type="ECO:0000313" key="3">
    <source>
        <dbReference type="EMBL" id="MCU4717923.1"/>
    </source>
</evidence>
<dbReference type="EMBL" id="JAOPKD010000007">
    <property type="protein sequence ID" value="MCU4727088.1"/>
    <property type="molecule type" value="Genomic_DNA"/>
</dbReference>
<accession>A0AAE3ID91</accession>
<evidence type="ECO:0000259" key="2">
    <source>
        <dbReference type="Pfam" id="PF12705"/>
    </source>
</evidence>
<dbReference type="Proteomes" id="UP001209746">
    <property type="component" value="Unassembled WGS sequence"/>
</dbReference>